<evidence type="ECO:0000313" key="2">
    <source>
        <dbReference type="WBParaSite" id="ACAC_0000441201-mRNA-1"/>
    </source>
</evidence>
<reference evidence="1" key="1">
    <citation type="submission" date="2012-09" db="EMBL/GenBank/DDBJ databases">
        <authorList>
            <person name="Martin A.A."/>
        </authorList>
    </citation>
    <scope>NUCLEOTIDE SEQUENCE</scope>
</reference>
<protein>
    <submittedName>
        <fullName evidence="2">Transposase</fullName>
    </submittedName>
</protein>
<keyword evidence="1" id="KW-1185">Reference proteome</keyword>
<evidence type="ECO:0000313" key="1">
    <source>
        <dbReference type="Proteomes" id="UP000035642"/>
    </source>
</evidence>
<proteinExistence type="predicted"/>
<dbReference type="WBParaSite" id="ACAC_0000441201-mRNA-1">
    <property type="protein sequence ID" value="ACAC_0000441201-mRNA-1"/>
    <property type="gene ID" value="ACAC_0000441201"/>
</dbReference>
<reference evidence="2" key="2">
    <citation type="submission" date="2017-02" db="UniProtKB">
        <authorList>
            <consortium name="WormBaseParasite"/>
        </authorList>
    </citation>
    <scope>IDENTIFICATION</scope>
</reference>
<sequence>MSAIRKGVQRELFQTDDERLLAILHVIRVDGRKKKRPTFFCLAGKVVICHF</sequence>
<dbReference type="STRING" id="6313.A0A0K0D2W7"/>
<accession>A0A0K0D2W7</accession>
<dbReference type="Proteomes" id="UP000035642">
    <property type="component" value="Unassembled WGS sequence"/>
</dbReference>
<organism evidence="1 2">
    <name type="scientific">Angiostrongylus cantonensis</name>
    <name type="common">Rat lungworm</name>
    <dbReference type="NCBI Taxonomy" id="6313"/>
    <lineage>
        <taxon>Eukaryota</taxon>
        <taxon>Metazoa</taxon>
        <taxon>Ecdysozoa</taxon>
        <taxon>Nematoda</taxon>
        <taxon>Chromadorea</taxon>
        <taxon>Rhabditida</taxon>
        <taxon>Rhabditina</taxon>
        <taxon>Rhabditomorpha</taxon>
        <taxon>Strongyloidea</taxon>
        <taxon>Metastrongylidae</taxon>
        <taxon>Angiostrongylus</taxon>
    </lineage>
</organism>
<dbReference type="AlphaFoldDB" id="A0A0K0D2W7"/>
<name>A0A0K0D2W7_ANGCA</name>